<dbReference type="EMBL" id="BKCJ011008937">
    <property type="protein sequence ID" value="GFC65951.1"/>
    <property type="molecule type" value="Genomic_DNA"/>
</dbReference>
<reference evidence="1" key="1">
    <citation type="journal article" date="2019" name="Sci. Rep.">
        <title>Draft genome of Tanacetum cinerariifolium, the natural source of mosquito coil.</title>
        <authorList>
            <person name="Yamashiro T."/>
            <person name="Shiraishi A."/>
            <person name="Satake H."/>
            <person name="Nakayama K."/>
        </authorList>
    </citation>
    <scope>NUCLEOTIDE SEQUENCE</scope>
</reference>
<comment type="caution">
    <text evidence="1">The sequence shown here is derived from an EMBL/GenBank/DDBJ whole genome shotgun (WGS) entry which is preliminary data.</text>
</comment>
<name>A0A699QCX4_TANCI</name>
<organism evidence="1">
    <name type="scientific">Tanacetum cinerariifolium</name>
    <name type="common">Dalmatian daisy</name>
    <name type="synonym">Chrysanthemum cinerariifolium</name>
    <dbReference type="NCBI Taxonomy" id="118510"/>
    <lineage>
        <taxon>Eukaryota</taxon>
        <taxon>Viridiplantae</taxon>
        <taxon>Streptophyta</taxon>
        <taxon>Embryophyta</taxon>
        <taxon>Tracheophyta</taxon>
        <taxon>Spermatophyta</taxon>
        <taxon>Magnoliopsida</taxon>
        <taxon>eudicotyledons</taxon>
        <taxon>Gunneridae</taxon>
        <taxon>Pentapetalae</taxon>
        <taxon>asterids</taxon>
        <taxon>campanulids</taxon>
        <taxon>Asterales</taxon>
        <taxon>Asteraceae</taxon>
        <taxon>Asteroideae</taxon>
        <taxon>Anthemideae</taxon>
        <taxon>Anthemidinae</taxon>
        <taxon>Tanacetum</taxon>
    </lineage>
</organism>
<dbReference type="AlphaFoldDB" id="A0A699QCX4"/>
<feature type="non-terminal residue" evidence="1">
    <location>
        <position position="1"/>
    </location>
</feature>
<proteinExistence type="predicted"/>
<feature type="non-terminal residue" evidence="1">
    <location>
        <position position="250"/>
    </location>
</feature>
<gene>
    <name evidence="1" type="ORF">Tci_837921</name>
</gene>
<accession>A0A699QCX4</accession>
<protein>
    <submittedName>
        <fullName evidence="1">Uncharacterized protein</fullName>
    </submittedName>
</protein>
<sequence>NVAGSGPTWMFDIDTLTMSMNYQPVVARNQPNSSAGIQGNFNVEFYVNITNRVNAANAPVTAVGPNSTNNTNSFSDAGPSNTAVSPTFKIGGKSSFVDPSQYLDDPNMPALEDIIYSDDEEDVGAEADFSNLETSITVSPIPKTRVHKDHLVTQIIGDLSLAPQTRSMTKMVKEQGGLTQINNEDFHTCMFACFLSQEELKRVHQALTDPSWIEAMQKELLYFKMQKVWVLVDLPKCKRAIGSKWVFRNK</sequence>
<evidence type="ECO:0000313" key="1">
    <source>
        <dbReference type="EMBL" id="GFC65951.1"/>
    </source>
</evidence>